<evidence type="ECO:0000313" key="3">
    <source>
        <dbReference type="Proteomes" id="UP000480425"/>
    </source>
</evidence>
<gene>
    <name evidence="2" type="ORF">F7D73_13210</name>
</gene>
<keyword evidence="1" id="KW-1133">Transmembrane helix</keyword>
<organism evidence="2 3">
    <name type="scientific">Segatella copri</name>
    <dbReference type="NCBI Taxonomy" id="165179"/>
    <lineage>
        <taxon>Bacteria</taxon>
        <taxon>Pseudomonadati</taxon>
        <taxon>Bacteroidota</taxon>
        <taxon>Bacteroidia</taxon>
        <taxon>Bacteroidales</taxon>
        <taxon>Prevotellaceae</taxon>
        <taxon>Segatella</taxon>
    </lineage>
</organism>
<evidence type="ECO:0000313" key="2">
    <source>
        <dbReference type="EMBL" id="MQN81881.1"/>
    </source>
</evidence>
<accession>A0A6G1U540</accession>
<dbReference type="EMBL" id="VZCB01000095">
    <property type="protein sequence ID" value="MQN81881.1"/>
    <property type="molecule type" value="Genomic_DNA"/>
</dbReference>
<dbReference type="RefSeq" id="WP_153125374.1">
    <property type="nucleotide sequence ID" value="NZ_JAPDUV010000001.1"/>
</dbReference>
<protein>
    <submittedName>
        <fullName evidence="2">Uncharacterized protein</fullName>
    </submittedName>
</protein>
<dbReference type="Proteomes" id="UP000480425">
    <property type="component" value="Unassembled WGS sequence"/>
</dbReference>
<sequence length="97" mass="11855">MKRKSFKILVLILVALHIYLIFMRWIYWMLDYHYGDFDYIFLKLVDVPNGFEVVDNLYNEVLFDIYYLAFSTIVTIIIAVKYIKQQKKKNEEDNHLH</sequence>
<feature type="transmembrane region" description="Helical" evidence="1">
    <location>
        <begin position="7"/>
        <end position="27"/>
    </location>
</feature>
<dbReference type="AlphaFoldDB" id="A0A6G1U540"/>
<keyword evidence="1" id="KW-0472">Membrane</keyword>
<comment type="caution">
    <text evidence="2">The sequence shown here is derived from an EMBL/GenBank/DDBJ whole genome shotgun (WGS) entry which is preliminary data.</text>
</comment>
<reference evidence="2 3" key="1">
    <citation type="submission" date="2019-09" db="EMBL/GenBank/DDBJ databases">
        <title>Distinct polysaccharide growth profiles of human intestinal Prevotella copri isolates.</title>
        <authorList>
            <person name="Fehlner-Peach H."/>
            <person name="Magnabosco C."/>
            <person name="Raghavan V."/>
            <person name="Scher J.U."/>
            <person name="Tett A."/>
            <person name="Cox L.M."/>
            <person name="Gottsegen C."/>
            <person name="Watters A."/>
            <person name="Wiltshire- Gordon J.D."/>
            <person name="Segata N."/>
            <person name="Bonneau R."/>
            <person name="Littman D.R."/>
        </authorList>
    </citation>
    <scope>NUCLEOTIDE SEQUENCE [LARGE SCALE GENOMIC DNA]</scope>
    <source>
        <strain evidence="3">iA622</strain>
    </source>
</reference>
<keyword evidence="1" id="KW-0812">Transmembrane</keyword>
<name>A0A6G1U540_9BACT</name>
<evidence type="ECO:0000256" key="1">
    <source>
        <dbReference type="SAM" id="Phobius"/>
    </source>
</evidence>
<feature type="transmembrane region" description="Helical" evidence="1">
    <location>
        <begin position="65"/>
        <end position="83"/>
    </location>
</feature>
<proteinExistence type="predicted"/>